<evidence type="ECO:0000256" key="3">
    <source>
        <dbReference type="PIRSR" id="PIRSR601613-1"/>
    </source>
</evidence>
<organism evidence="5 6">
    <name type="scientific">Allorhodopirellula solitaria</name>
    <dbReference type="NCBI Taxonomy" id="2527987"/>
    <lineage>
        <taxon>Bacteria</taxon>
        <taxon>Pseudomonadati</taxon>
        <taxon>Planctomycetota</taxon>
        <taxon>Planctomycetia</taxon>
        <taxon>Pirellulales</taxon>
        <taxon>Pirellulaceae</taxon>
        <taxon>Allorhodopirellula</taxon>
    </lineage>
</organism>
<dbReference type="OrthoDB" id="9814556at2"/>
<dbReference type="InterPro" id="IPR050464">
    <property type="entry name" value="Zeta_carotene_desat/Oxidored"/>
</dbReference>
<gene>
    <name evidence="5" type="primary">pds_1</name>
    <name evidence="5" type="ORF">CA85_38370</name>
</gene>
<name>A0A5C5XP72_9BACT</name>
<evidence type="ECO:0000256" key="1">
    <source>
        <dbReference type="ARBA" id="ARBA00001974"/>
    </source>
</evidence>
<evidence type="ECO:0000256" key="2">
    <source>
        <dbReference type="ARBA" id="ARBA00023002"/>
    </source>
</evidence>
<feature type="domain" description="Amine oxidase" evidence="4">
    <location>
        <begin position="22"/>
        <end position="472"/>
    </location>
</feature>
<keyword evidence="2 5" id="KW-0560">Oxidoreductase</keyword>
<dbReference type="RefSeq" id="WP_146392722.1">
    <property type="nucleotide sequence ID" value="NZ_SJPK01000010.1"/>
</dbReference>
<protein>
    <submittedName>
        <fullName evidence="5">15-cis-phytoene desaturase</fullName>
        <ecNumber evidence="5">1.3.5.5</ecNumber>
    </submittedName>
</protein>
<dbReference type="SUPFAM" id="SSF51905">
    <property type="entry name" value="FAD/NAD(P)-binding domain"/>
    <property type="match status" value="1"/>
</dbReference>
<comment type="caution">
    <text evidence="5">The sequence shown here is derived from an EMBL/GenBank/DDBJ whole genome shotgun (WGS) entry which is preliminary data.</text>
</comment>
<dbReference type="EC" id="1.3.5.5" evidence="5"/>
<evidence type="ECO:0000259" key="4">
    <source>
        <dbReference type="Pfam" id="PF01593"/>
    </source>
</evidence>
<dbReference type="PRINTS" id="PR00757">
    <property type="entry name" value="AMINEOXDASEF"/>
</dbReference>
<dbReference type="GO" id="GO:0016491">
    <property type="term" value="F:oxidoreductase activity"/>
    <property type="evidence" value="ECO:0007669"/>
    <property type="project" value="UniProtKB-KW"/>
</dbReference>
<evidence type="ECO:0000313" key="5">
    <source>
        <dbReference type="EMBL" id="TWT64704.1"/>
    </source>
</evidence>
<dbReference type="InterPro" id="IPR036188">
    <property type="entry name" value="FAD/NAD-bd_sf"/>
</dbReference>
<proteinExistence type="predicted"/>
<dbReference type="InterPro" id="IPR002937">
    <property type="entry name" value="Amino_oxidase"/>
</dbReference>
<feature type="binding site" evidence="3">
    <location>
        <begin position="50"/>
        <end position="51"/>
    </location>
    <ligand>
        <name>FAD</name>
        <dbReference type="ChEBI" id="CHEBI:57692"/>
    </ligand>
</feature>
<reference evidence="5 6" key="1">
    <citation type="submission" date="2019-02" db="EMBL/GenBank/DDBJ databases">
        <title>Deep-cultivation of Planctomycetes and their phenomic and genomic characterization uncovers novel biology.</title>
        <authorList>
            <person name="Wiegand S."/>
            <person name="Jogler M."/>
            <person name="Boedeker C."/>
            <person name="Pinto D."/>
            <person name="Vollmers J."/>
            <person name="Rivas-Marin E."/>
            <person name="Kohn T."/>
            <person name="Peeters S.H."/>
            <person name="Heuer A."/>
            <person name="Rast P."/>
            <person name="Oberbeckmann S."/>
            <person name="Bunk B."/>
            <person name="Jeske O."/>
            <person name="Meyerdierks A."/>
            <person name="Storesund J.E."/>
            <person name="Kallscheuer N."/>
            <person name="Luecker S."/>
            <person name="Lage O.M."/>
            <person name="Pohl T."/>
            <person name="Merkel B.J."/>
            <person name="Hornburger P."/>
            <person name="Mueller R.-W."/>
            <person name="Bruemmer F."/>
            <person name="Labrenz M."/>
            <person name="Spormann A.M."/>
            <person name="Op Den Camp H."/>
            <person name="Overmann J."/>
            <person name="Amann R."/>
            <person name="Jetten M.S.M."/>
            <person name="Mascher T."/>
            <person name="Medema M.H."/>
            <person name="Devos D.P."/>
            <person name="Kaster A.-K."/>
            <person name="Ovreas L."/>
            <person name="Rohde M."/>
            <person name="Galperin M.Y."/>
            <person name="Jogler C."/>
        </authorList>
    </citation>
    <scope>NUCLEOTIDE SEQUENCE [LARGE SCALE GENOMIC DNA]</scope>
    <source>
        <strain evidence="5 6">CA85</strain>
    </source>
</reference>
<dbReference type="InterPro" id="IPR017830">
    <property type="entry name" value="SQase_HpnE"/>
</dbReference>
<dbReference type="Pfam" id="PF01593">
    <property type="entry name" value="Amino_oxidase"/>
    <property type="match status" value="1"/>
</dbReference>
<dbReference type="PANTHER" id="PTHR42923:SF47">
    <property type="entry name" value="BLR3003 PROTEIN"/>
    <property type="match status" value="1"/>
</dbReference>
<dbReference type="AlphaFoldDB" id="A0A5C5XP72"/>
<comment type="cofactor">
    <cofactor evidence="1">
        <name>FAD</name>
        <dbReference type="ChEBI" id="CHEBI:57692"/>
    </cofactor>
</comment>
<dbReference type="PANTHER" id="PTHR42923">
    <property type="entry name" value="PROTOPORPHYRINOGEN OXIDASE"/>
    <property type="match status" value="1"/>
</dbReference>
<dbReference type="EMBL" id="SJPK01000010">
    <property type="protein sequence ID" value="TWT64704.1"/>
    <property type="molecule type" value="Genomic_DNA"/>
</dbReference>
<accession>A0A5C5XP72</accession>
<dbReference type="NCBIfam" id="TIGR03467">
    <property type="entry name" value="HpnE"/>
    <property type="match status" value="1"/>
</dbReference>
<sequence>MTGSAASSASRHPRVVIVGGGIAGMSAAMALAGQRSAEDDRPSWEIVLVEAKSAAGGRAGSFTDPASHETIDYCQHVAMGCCTNLLSLLREAGLSECFTRYDELHFYHPSTGASLFRANGWLPAPLHLHSALSGLKYLSRRQQRRIRGGLWRLMRTTHAAVSDFDAATWLSRHGQDAELRARFWDPILVSALGDVPECVSMAAARKVIVDGFAAARGASDVWVPNRTLSEVFGTTLIQVLKERGVRVRTGNSVREIRRGFAEGDTGEASVVLGDGETIAADHVILATNWRAASRLVDTLRRQSWPLAIARWHRGLMETLASIEPSPISGLHLWFDRPLTPHPHVVMVGTTAQWLFRDPVRQGTDPAAGHYHQVVISGRHPFSDAAKNALVERVTGELRAAFPAAKDAVLLHSRTVTDPASVFRISPDLESRRPSAATPLSWLHLAGDYVRTGWPATMEGAVISGRQAAESILRQSSPSSSCSPLVLPGLPPGRLARRLIRECGSTPPR</sequence>
<dbReference type="Gene3D" id="3.50.50.60">
    <property type="entry name" value="FAD/NAD(P)-binding domain"/>
    <property type="match status" value="1"/>
</dbReference>
<keyword evidence="6" id="KW-1185">Reference proteome</keyword>
<evidence type="ECO:0000313" key="6">
    <source>
        <dbReference type="Proteomes" id="UP000318053"/>
    </source>
</evidence>
<dbReference type="Proteomes" id="UP000318053">
    <property type="component" value="Unassembled WGS sequence"/>
</dbReference>
<dbReference type="InterPro" id="IPR001613">
    <property type="entry name" value="Flavin_amine_oxidase"/>
</dbReference>